<dbReference type="InterPro" id="IPR029055">
    <property type="entry name" value="Ntn_hydrolases_N"/>
</dbReference>
<keyword evidence="12" id="KW-0436">Ligase</keyword>
<feature type="site" description="Important for beta-aspartyl-AMP intermediate formation" evidence="10">
    <location>
        <position position="365"/>
    </location>
</feature>
<comment type="catalytic activity">
    <reaction evidence="7">
        <text>L-aspartate + L-glutamine + ATP + H2O = L-asparagine + L-glutamate + AMP + diphosphate + H(+)</text>
        <dbReference type="Rhea" id="RHEA:12228"/>
        <dbReference type="ChEBI" id="CHEBI:15377"/>
        <dbReference type="ChEBI" id="CHEBI:15378"/>
        <dbReference type="ChEBI" id="CHEBI:29985"/>
        <dbReference type="ChEBI" id="CHEBI:29991"/>
        <dbReference type="ChEBI" id="CHEBI:30616"/>
        <dbReference type="ChEBI" id="CHEBI:33019"/>
        <dbReference type="ChEBI" id="CHEBI:58048"/>
        <dbReference type="ChEBI" id="CHEBI:58359"/>
        <dbReference type="ChEBI" id="CHEBI:456215"/>
        <dbReference type="EC" id="6.3.5.4"/>
    </reaction>
</comment>
<evidence type="ECO:0000256" key="8">
    <source>
        <dbReference type="PIRSR" id="PIRSR001589-1"/>
    </source>
</evidence>
<dbReference type="Proteomes" id="UP000008898">
    <property type="component" value="Chromosome"/>
</dbReference>
<dbReference type="SUPFAM" id="SSF56235">
    <property type="entry name" value="N-terminal nucleophile aminohydrolases (Ntn hydrolases)"/>
    <property type="match status" value="1"/>
</dbReference>
<dbReference type="AlphaFoldDB" id="G0L830"/>
<feature type="active site" description="For GATase activity" evidence="8">
    <location>
        <position position="2"/>
    </location>
</feature>
<protein>
    <recommendedName>
        <fullName evidence="3">asparagine synthase (glutamine-hydrolyzing)</fullName>
        <ecNumber evidence="3">6.3.5.4</ecNumber>
    </recommendedName>
</protein>
<dbReference type="PROSITE" id="PS51278">
    <property type="entry name" value="GATASE_TYPE_2"/>
    <property type="match status" value="1"/>
</dbReference>
<feature type="binding site" evidence="9">
    <location>
        <position position="290"/>
    </location>
    <ligand>
        <name>ATP</name>
        <dbReference type="ChEBI" id="CHEBI:30616"/>
    </ligand>
</feature>
<keyword evidence="6 8" id="KW-0315">Glutamine amidotransferase</keyword>
<dbReference type="PIRSF" id="PIRSF001589">
    <property type="entry name" value="Asn_synthetase_glu-h"/>
    <property type="match status" value="1"/>
</dbReference>
<keyword evidence="4 9" id="KW-0547">Nucleotide-binding</keyword>
<dbReference type="Pfam" id="PF13537">
    <property type="entry name" value="GATase_7"/>
    <property type="match status" value="1"/>
</dbReference>
<keyword evidence="13" id="KW-1185">Reference proteome</keyword>
<proteinExistence type="inferred from homology"/>
<dbReference type="KEGG" id="zga:ZOBELLIA_3761"/>
<dbReference type="NCBIfam" id="TIGR01536">
    <property type="entry name" value="asn_synth_AEB"/>
    <property type="match status" value="1"/>
</dbReference>
<dbReference type="InterPro" id="IPR001962">
    <property type="entry name" value="Asn_synthase"/>
</dbReference>
<organism evidence="12 13">
    <name type="scientific">Zobellia galactanivorans (strain DSM 12802 / CCUG 47099 / CIP 106680 / NCIMB 13871 / Dsij)</name>
    <dbReference type="NCBI Taxonomy" id="63186"/>
    <lineage>
        <taxon>Bacteria</taxon>
        <taxon>Pseudomonadati</taxon>
        <taxon>Bacteroidota</taxon>
        <taxon>Flavobacteriia</taxon>
        <taxon>Flavobacteriales</taxon>
        <taxon>Flavobacteriaceae</taxon>
        <taxon>Zobellia</taxon>
    </lineage>
</organism>
<dbReference type="GO" id="GO:0004066">
    <property type="term" value="F:asparagine synthase (glutamine-hydrolyzing) activity"/>
    <property type="evidence" value="ECO:0007669"/>
    <property type="project" value="UniProtKB-EC"/>
</dbReference>
<accession>G0L830</accession>
<dbReference type="PANTHER" id="PTHR43284">
    <property type="entry name" value="ASPARAGINE SYNTHETASE (GLUTAMINE-HYDROLYZING)"/>
    <property type="match status" value="1"/>
</dbReference>
<keyword evidence="8" id="KW-0028">Amino-acid biosynthesis</keyword>
<evidence type="ECO:0000256" key="1">
    <source>
        <dbReference type="ARBA" id="ARBA00005187"/>
    </source>
</evidence>
<dbReference type="Gene3D" id="3.40.50.620">
    <property type="entry name" value="HUPs"/>
    <property type="match status" value="1"/>
</dbReference>
<dbReference type="InterPro" id="IPR051786">
    <property type="entry name" value="ASN_synthetase/amidase"/>
</dbReference>
<dbReference type="CDD" id="cd01991">
    <property type="entry name" value="Asn_synthase_B_C"/>
    <property type="match status" value="1"/>
</dbReference>
<evidence type="ECO:0000256" key="4">
    <source>
        <dbReference type="ARBA" id="ARBA00022741"/>
    </source>
</evidence>
<name>G0L830_ZOBGA</name>
<dbReference type="PATRIC" id="fig|63186.3.peg.3682"/>
<evidence type="ECO:0000313" key="13">
    <source>
        <dbReference type="Proteomes" id="UP000008898"/>
    </source>
</evidence>
<feature type="domain" description="Glutamine amidotransferase type-2" evidence="11">
    <location>
        <begin position="2"/>
        <end position="211"/>
    </location>
</feature>
<comment type="similarity">
    <text evidence="2">Belongs to the asparagine synthetase family.</text>
</comment>
<dbReference type="CDD" id="cd00712">
    <property type="entry name" value="AsnB"/>
    <property type="match status" value="1"/>
</dbReference>
<dbReference type="InterPro" id="IPR033738">
    <property type="entry name" value="AsnB_N"/>
</dbReference>
<reference evidence="12 13" key="2">
    <citation type="journal article" date="2012" name="Environ. Microbiol.">
        <title>Characterization of the first alginolytic operons in a marine bacterium: from their emergence in marine Flavobacteriia to their independent transfers to marine Proteobacteria and human gut Bacteroides.</title>
        <authorList>
            <person name="Thomas F."/>
            <person name="Barbeyron T."/>
            <person name="Tonon T."/>
            <person name="Genicot S."/>
            <person name="Czjzek M."/>
            <person name="Michel G."/>
        </authorList>
    </citation>
    <scope>NUCLEOTIDE SEQUENCE [LARGE SCALE GENOMIC DNA]</scope>
    <source>
        <strain evidence="13">DSM 12802 / CCUG 47099 / CIP 106680 / NCIMB 13871 / Dsij</strain>
    </source>
</reference>
<dbReference type="GO" id="GO:0006529">
    <property type="term" value="P:asparagine biosynthetic process"/>
    <property type="evidence" value="ECO:0007669"/>
    <property type="project" value="UniProtKB-KW"/>
</dbReference>
<dbReference type="STRING" id="63186.ZOBELLIA_3761"/>
<dbReference type="InterPro" id="IPR014729">
    <property type="entry name" value="Rossmann-like_a/b/a_fold"/>
</dbReference>
<keyword evidence="5 9" id="KW-0067">ATP-binding</keyword>
<dbReference type="RefSeq" id="WP_013995089.1">
    <property type="nucleotide sequence ID" value="NC_015844.1"/>
</dbReference>
<dbReference type="Gene3D" id="3.60.20.10">
    <property type="entry name" value="Glutamine Phosphoribosylpyrophosphate, subunit 1, domain 1"/>
    <property type="match status" value="1"/>
</dbReference>
<keyword evidence="8" id="KW-0061">Asparagine biosynthesis</keyword>
<dbReference type="OrthoDB" id="9763290at2"/>
<evidence type="ECO:0000256" key="2">
    <source>
        <dbReference type="ARBA" id="ARBA00005752"/>
    </source>
</evidence>
<gene>
    <name evidence="12" type="primary">asnB2</name>
    <name evidence="12" type="ordered locus">zobellia_3761</name>
</gene>
<dbReference type="SUPFAM" id="SSF52402">
    <property type="entry name" value="Adenine nucleotide alpha hydrolases-like"/>
    <property type="match status" value="1"/>
</dbReference>
<dbReference type="InterPro" id="IPR006426">
    <property type="entry name" value="Asn_synth_AEB"/>
</dbReference>
<evidence type="ECO:0000256" key="10">
    <source>
        <dbReference type="PIRSR" id="PIRSR001589-3"/>
    </source>
</evidence>
<dbReference type="GO" id="GO:0005524">
    <property type="term" value="F:ATP binding"/>
    <property type="evidence" value="ECO:0007669"/>
    <property type="project" value="UniProtKB-KW"/>
</dbReference>
<dbReference type="InterPro" id="IPR017932">
    <property type="entry name" value="GATase_2_dom"/>
</dbReference>
<feature type="binding site" evidence="9">
    <location>
        <position position="99"/>
    </location>
    <ligand>
        <name>L-glutamine</name>
        <dbReference type="ChEBI" id="CHEBI:58359"/>
    </ligand>
</feature>
<dbReference type="EMBL" id="FP476056">
    <property type="protein sequence ID" value="CAZ97899.1"/>
    <property type="molecule type" value="Genomic_DNA"/>
</dbReference>
<dbReference type="PANTHER" id="PTHR43284:SF1">
    <property type="entry name" value="ASPARAGINE SYNTHETASE"/>
    <property type="match status" value="1"/>
</dbReference>
<evidence type="ECO:0000256" key="5">
    <source>
        <dbReference type="ARBA" id="ARBA00022840"/>
    </source>
</evidence>
<evidence type="ECO:0000256" key="7">
    <source>
        <dbReference type="ARBA" id="ARBA00048741"/>
    </source>
</evidence>
<evidence type="ECO:0000259" key="11">
    <source>
        <dbReference type="PROSITE" id="PS51278"/>
    </source>
</evidence>
<comment type="pathway">
    <text evidence="1">Amino-acid biosynthesis; L-asparagine biosynthesis; L-asparagine from L-aspartate (L-Gln route): step 1/1.</text>
</comment>
<dbReference type="Pfam" id="PF00733">
    <property type="entry name" value="Asn_synthase"/>
    <property type="match status" value="1"/>
</dbReference>
<reference evidence="13" key="1">
    <citation type="submission" date="2009-07" db="EMBL/GenBank/DDBJ databases">
        <title>Complete genome sequence of Zobellia galactanivorans Dsij.</title>
        <authorList>
            <consortium name="Genoscope - CEA"/>
        </authorList>
    </citation>
    <scope>NUCLEOTIDE SEQUENCE [LARGE SCALE GENOMIC DNA]</scope>
    <source>
        <strain evidence="13">DSM 12802 / CCUG 47099 / CIP 106680 / NCIMB 13871 / Dsij</strain>
    </source>
</reference>
<evidence type="ECO:0000256" key="9">
    <source>
        <dbReference type="PIRSR" id="PIRSR001589-2"/>
    </source>
</evidence>
<dbReference type="EC" id="6.3.5.4" evidence="3"/>
<evidence type="ECO:0000313" key="12">
    <source>
        <dbReference type="EMBL" id="CAZ97899.1"/>
    </source>
</evidence>
<sequence length="616" mass="71216">MCGIYGTTIPYKEQEVREKLKRTSFRGPDQMGLKTYQSILGKITFGHNRLSIIDLDSRSNQPLEYAKNIHIVFNGEIYNFKEIREILKKKGHSFSTTSDTEVICAAYLEYGEECVKHFNGMFAFVIFDATKQLLFGAKDRMGQKPFYYYLNGKDFEFSSQISSIALFNTNLTISRNSIQEYLAWSSVPSPHSIFNEIKKLEDGHSFTFDLQNGVFKEKQYWDIDYLNPPNYKGSFLSAQDHLEELLSDATRIRLFADVPVGVFLSGGVDSSLIAALATKSTSKKIKTFCVRFNEKGFNESHYAQQVADHLDTEHEVIDCDYKEGIDLLDNFSFYYDEPFADASAVPSMLLAKHTKKQVTVALSGDGGDEGFLGYHRYNWIDKINIFMKFPYPIRKQMTKLITSVPNYRFKVAANVIDSKDIEEAYLKTVFSPDQSWMSTPNSNPEFEELKYLMHNNKNIYERAANFDIKTYLNWDINQKVDRASMAYSLETRSPFLDYRIMEFAQTLPTSFKYKSGNQKRILKEILYKHVPKSIFDRPKAGFAMPFKVWFREDLKEFVLDQLSLENLNSIPGIKPEVISSMIESHMNGSWNHYPLIWKLLVLKQWLDKNGKGFSIQ</sequence>
<dbReference type="HOGENOM" id="CLU_014658_3_1_10"/>
<evidence type="ECO:0000256" key="3">
    <source>
        <dbReference type="ARBA" id="ARBA00012737"/>
    </source>
</evidence>
<dbReference type="GO" id="GO:0005829">
    <property type="term" value="C:cytosol"/>
    <property type="evidence" value="ECO:0007669"/>
    <property type="project" value="TreeGrafter"/>
</dbReference>
<evidence type="ECO:0000256" key="6">
    <source>
        <dbReference type="ARBA" id="ARBA00022962"/>
    </source>
</evidence>
<feature type="binding site" evidence="9">
    <location>
        <begin position="363"/>
        <end position="364"/>
    </location>
    <ligand>
        <name>ATP</name>
        <dbReference type="ChEBI" id="CHEBI:30616"/>
    </ligand>
</feature>